<dbReference type="AlphaFoldDB" id="A0AAD9ZVX6"/>
<proteinExistence type="predicted"/>
<keyword evidence="3" id="KW-1185">Reference proteome</keyword>
<evidence type="ECO:0000259" key="1">
    <source>
        <dbReference type="Pfam" id="PF00078"/>
    </source>
</evidence>
<dbReference type="Proteomes" id="UP001281410">
    <property type="component" value="Unassembled WGS sequence"/>
</dbReference>
<dbReference type="PANTHER" id="PTHR46890:SF48">
    <property type="entry name" value="RNA-DIRECTED DNA POLYMERASE"/>
    <property type="match status" value="1"/>
</dbReference>
<organism evidence="2 3">
    <name type="scientific">Dipteronia sinensis</name>
    <dbReference type="NCBI Taxonomy" id="43782"/>
    <lineage>
        <taxon>Eukaryota</taxon>
        <taxon>Viridiplantae</taxon>
        <taxon>Streptophyta</taxon>
        <taxon>Embryophyta</taxon>
        <taxon>Tracheophyta</taxon>
        <taxon>Spermatophyta</taxon>
        <taxon>Magnoliopsida</taxon>
        <taxon>eudicotyledons</taxon>
        <taxon>Gunneridae</taxon>
        <taxon>Pentapetalae</taxon>
        <taxon>rosids</taxon>
        <taxon>malvids</taxon>
        <taxon>Sapindales</taxon>
        <taxon>Sapindaceae</taxon>
        <taxon>Hippocastanoideae</taxon>
        <taxon>Acereae</taxon>
        <taxon>Dipteronia</taxon>
    </lineage>
</organism>
<name>A0AAD9ZVX6_9ROSI</name>
<reference evidence="2" key="1">
    <citation type="journal article" date="2023" name="Plant J.">
        <title>Genome sequences and population genomics provide insights into the demographic history, inbreeding, and mutation load of two 'living fossil' tree species of Dipteronia.</title>
        <authorList>
            <person name="Feng Y."/>
            <person name="Comes H.P."/>
            <person name="Chen J."/>
            <person name="Zhu S."/>
            <person name="Lu R."/>
            <person name="Zhang X."/>
            <person name="Li P."/>
            <person name="Qiu J."/>
            <person name="Olsen K.M."/>
            <person name="Qiu Y."/>
        </authorList>
    </citation>
    <scope>NUCLEOTIDE SEQUENCE</scope>
    <source>
        <strain evidence="2">NBL</strain>
    </source>
</reference>
<sequence>MQYKLCSKLCNLKKALKTLNNDKVGDLKIKSIEAKDALDDCQRLIDLQPIDSNLSIREKELISYYTSTLKAEEDLLRKKSRIQWLKAGDRNSSYFFKAINGKCNRSKIHSITGDDGSFIEGDILVKNEAIRHFQTILGCSMPTRHGIDSTLSNIIDKVIYNDQGDLMGRKVTNEEIREVCFSLNPNKAPGPDGFNTHFFKITWDIVGKDVISDVQKFFRSGLLLKELNATILALVPKVPNPSKMKDLRPVSCCNSLYKIIPKIIANMIKPCLLDIISPSQSSFAAGKSIGDNILLVQELLRNYHKDFGCPKLALKVDLVKAFNMVD</sequence>
<dbReference type="InterPro" id="IPR000477">
    <property type="entry name" value="RT_dom"/>
</dbReference>
<dbReference type="PANTHER" id="PTHR46890">
    <property type="entry name" value="NON-LTR RETROLELEMENT REVERSE TRANSCRIPTASE-LIKE PROTEIN-RELATED"/>
    <property type="match status" value="1"/>
</dbReference>
<gene>
    <name evidence="2" type="ORF">Dsin_024688</name>
</gene>
<comment type="caution">
    <text evidence="2">The sequence shown here is derived from an EMBL/GenBank/DDBJ whole genome shotgun (WGS) entry which is preliminary data.</text>
</comment>
<evidence type="ECO:0000313" key="2">
    <source>
        <dbReference type="EMBL" id="KAK3193378.1"/>
    </source>
</evidence>
<protein>
    <recommendedName>
        <fullName evidence="1">Reverse transcriptase domain-containing protein</fullName>
    </recommendedName>
</protein>
<dbReference type="InterPro" id="IPR052343">
    <property type="entry name" value="Retrotransposon-Effector_Assoc"/>
</dbReference>
<accession>A0AAD9ZVX6</accession>
<dbReference type="EMBL" id="JANJYJ010000008">
    <property type="protein sequence ID" value="KAK3193378.1"/>
    <property type="molecule type" value="Genomic_DNA"/>
</dbReference>
<evidence type="ECO:0000313" key="3">
    <source>
        <dbReference type="Proteomes" id="UP001281410"/>
    </source>
</evidence>
<feature type="domain" description="Reverse transcriptase" evidence="1">
    <location>
        <begin position="239"/>
        <end position="325"/>
    </location>
</feature>
<dbReference type="Pfam" id="PF00078">
    <property type="entry name" value="RVT_1"/>
    <property type="match status" value="1"/>
</dbReference>